<organism evidence="2 3">
    <name type="scientific">Tigheibacillus halophilus</name>
    <dbReference type="NCBI Taxonomy" id="361280"/>
    <lineage>
        <taxon>Bacteria</taxon>
        <taxon>Bacillati</taxon>
        <taxon>Bacillota</taxon>
        <taxon>Bacilli</taxon>
        <taxon>Bacillales</taxon>
        <taxon>Bacillaceae</taxon>
        <taxon>Tigheibacillus</taxon>
    </lineage>
</organism>
<keyword evidence="1" id="KW-1133">Transmembrane helix</keyword>
<dbReference type="EMBL" id="JAWDIP010000004">
    <property type="protein sequence ID" value="MDY0395846.1"/>
    <property type="molecule type" value="Genomic_DNA"/>
</dbReference>
<dbReference type="Pfam" id="PF19700">
    <property type="entry name" value="DUF6198"/>
    <property type="match status" value="1"/>
</dbReference>
<name>A0ABU5CAG7_9BACI</name>
<dbReference type="PANTHER" id="PTHR40078:SF1">
    <property type="entry name" value="INTEGRAL MEMBRANE PROTEIN"/>
    <property type="match status" value="1"/>
</dbReference>
<dbReference type="InterPro" id="IPR038750">
    <property type="entry name" value="YczE/YyaS-like"/>
</dbReference>
<dbReference type="Proteomes" id="UP001281447">
    <property type="component" value="Unassembled WGS sequence"/>
</dbReference>
<feature type="transmembrane region" description="Helical" evidence="1">
    <location>
        <begin position="47"/>
        <end position="68"/>
    </location>
</feature>
<evidence type="ECO:0000313" key="2">
    <source>
        <dbReference type="EMBL" id="MDY0395846.1"/>
    </source>
</evidence>
<accession>A0ABU5CAG7</accession>
<sequence length="124" mass="13988">MVKLIRWSFFIFGLIIFSLGISLTINMQHLGVHPWDVLTVGLFEKMGLTIGTWNILIGLTLIGITLALDKKYIRIGTLINAVMVGMFVDFFLWMDFLPQARKAWTDILPMLSGILLMGFGGRVI</sequence>
<reference evidence="2 3" key="1">
    <citation type="submission" date="2023-10" db="EMBL/GenBank/DDBJ databases">
        <title>Virgibacillus halophilus 5B73C genome.</title>
        <authorList>
            <person name="Miliotis G."/>
            <person name="Sengupta P."/>
            <person name="Hameed A."/>
            <person name="Chuvochina M."/>
            <person name="Mcdonagh F."/>
            <person name="Simpson A.C."/>
            <person name="Singh N.K."/>
            <person name="Rekha P.D."/>
            <person name="Raman K."/>
            <person name="Hugenholtz P."/>
            <person name="Venkateswaran K."/>
        </authorList>
    </citation>
    <scope>NUCLEOTIDE SEQUENCE [LARGE SCALE GENOMIC DNA]</scope>
    <source>
        <strain evidence="2 3">5B73C</strain>
    </source>
</reference>
<keyword evidence="1" id="KW-0472">Membrane</keyword>
<keyword evidence="3" id="KW-1185">Reference proteome</keyword>
<keyword evidence="1" id="KW-0812">Transmembrane</keyword>
<protein>
    <recommendedName>
        <fullName evidence="4">DoxX-like family protein</fullName>
    </recommendedName>
</protein>
<comment type="caution">
    <text evidence="2">The sequence shown here is derived from an EMBL/GenBank/DDBJ whole genome shotgun (WGS) entry which is preliminary data.</text>
</comment>
<evidence type="ECO:0000256" key="1">
    <source>
        <dbReference type="SAM" id="Phobius"/>
    </source>
</evidence>
<dbReference type="PANTHER" id="PTHR40078">
    <property type="entry name" value="INTEGRAL MEMBRANE PROTEIN-RELATED"/>
    <property type="match status" value="1"/>
</dbReference>
<feature type="transmembrane region" description="Helical" evidence="1">
    <location>
        <begin position="106"/>
        <end position="123"/>
    </location>
</feature>
<feature type="transmembrane region" description="Helical" evidence="1">
    <location>
        <begin position="7"/>
        <end position="27"/>
    </location>
</feature>
<proteinExistence type="predicted"/>
<feature type="transmembrane region" description="Helical" evidence="1">
    <location>
        <begin position="75"/>
        <end position="94"/>
    </location>
</feature>
<evidence type="ECO:0008006" key="4">
    <source>
        <dbReference type="Google" id="ProtNLM"/>
    </source>
</evidence>
<gene>
    <name evidence="2" type="ORF">RWE15_17465</name>
</gene>
<evidence type="ECO:0000313" key="3">
    <source>
        <dbReference type="Proteomes" id="UP001281447"/>
    </source>
</evidence>